<accession>A0A0B4X0C0</accession>
<dbReference type="EMBL" id="CP006877">
    <property type="protein sequence ID" value="AJD39988.1"/>
    <property type="molecule type" value="Genomic_DNA"/>
</dbReference>
<name>A0A0B4X0C0_9HYPH</name>
<proteinExistence type="predicted"/>
<organism evidence="1 2">
    <name type="scientific">Rhizobium gallicum bv. gallicum R602sp</name>
    <dbReference type="NCBI Taxonomy" id="1041138"/>
    <lineage>
        <taxon>Bacteria</taxon>
        <taxon>Pseudomonadati</taxon>
        <taxon>Pseudomonadota</taxon>
        <taxon>Alphaproteobacteria</taxon>
        <taxon>Hyphomicrobiales</taxon>
        <taxon>Rhizobiaceae</taxon>
        <taxon>Rhizobium/Agrobacterium group</taxon>
        <taxon>Rhizobium</taxon>
    </lineage>
</organism>
<dbReference type="HOGENOM" id="CLU_3047271_0_0_5"/>
<protein>
    <submittedName>
        <fullName evidence="1">Uncharacterized protein</fullName>
    </submittedName>
</protein>
<sequence length="54" mass="5976">MHRKSVQSVLGMFTQWPSAESLSEHFAESHDIAVKQSFMFGTTGDHRNGSDAPP</sequence>
<dbReference type="Proteomes" id="UP000031368">
    <property type="component" value="Chromosome"/>
</dbReference>
<gene>
    <name evidence="1" type="ORF">RGR602_CH00623</name>
</gene>
<dbReference type="AlphaFoldDB" id="A0A0B4X0C0"/>
<keyword evidence="2" id="KW-1185">Reference proteome</keyword>
<evidence type="ECO:0000313" key="1">
    <source>
        <dbReference type="EMBL" id="AJD39988.1"/>
    </source>
</evidence>
<dbReference type="KEGG" id="rga:RGR602_CH00623"/>
<evidence type="ECO:0000313" key="2">
    <source>
        <dbReference type="Proteomes" id="UP000031368"/>
    </source>
</evidence>
<reference evidence="1 2" key="1">
    <citation type="submission" date="2013-11" db="EMBL/GenBank/DDBJ databases">
        <title>Complete genome sequence of Rhizobium gallicum bv. gallicum R602.</title>
        <authorList>
            <person name="Bustos P."/>
            <person name="Santamaria R.I."/>
            <person name="Lozano L."/>
            <person name="Acosta J.L."/>
            <person name="Ormeno-Orrillo E."/>
            <person name="Rogel M.A."/>
            <person name="Romero D."/>
            <person name="Cevallos M.A."/>
            <person name="Martinez-Romero E."/>
            <person name="Gonzalez V."/>
        </authorList>
    </citation>
    <scope>NUCLEOTIDE SEQUENCE [LARGE SCALE GENOMIC DNA]</scope>
    <source>
        <strain evidence="1 2">R602</strain>
    </source>
</reference>